<dbReference type="InterPro" id="IPR040025">
    <property type="entry name" value="Znf622/Rei1/Reh1"/>
</dbReference>
<evidence type="ECO:0000256" key="3">
    <source>
        <dbReference type="ARBA" id="ARBA00022517"/>
    </source>
</evidence>
<dbReference type="InterPro" id="IPR036236">
    <property type="entry name" value="Znf_C2H2_sf"/>
</dbReference>
<keyword evidence="11" id="KW-1185">Reference proteome</keyword>
<feature type="domain" description="C2H2-type" evidence="9">
    <location>
        <begin position="55"/>
        <end position="77"/>
    </location>
</feature>
<evidence type="ECO:0000259" key="9">
    <source>
        <dbReference type="PROSITE" id="PS00028"/>
    </source>
</evidence>
<dbReference type="OrthoDB" id="19329at2759"/>
<keyword evidence="7" id="KW-0862">Zinc</keyword>
<dbReference type="GO" id="GO:0003676">
    <property type="term" value="F:nucleic acid binding"/>
    <property type="evidence" value="ECO:0007669"/>
    <property type="project" value="InterPro"/>
</dbReference>
<keyword evidence="2" id="KW-0963">Cytoplasm</keyword>
<evidence type="ECO:0000256" key="1">
    <source>
        <dbReference type="ARBA" id="ARBA00004496"/>
    </source>
</evidence>
<comment type="subcellular location">
    <subcellularLocation>
        <location evidence="1">Cytoplasm</location>
    </subcellularLocation>
</comment>
<evidence type="ECO:0000256" key="5">
    <source>
        <dbReference type="ARBA" id="ARBA00022737"/>
    </source>
</evidence>
<dbReference type="Pfam" id="PF12756">
    <property type="entry name" value="zf-C2H2_2"/>
    <property type="match status" value="1"/>
</dbReference>
<dbReference type="EMBL" id="UXUI01007793">
    <property type="protein sequence ID" value="VDD89450.1"/>
    <property type="molecule type" value="Genomic_DNA"/>
</dbReference>
<dbReference type="InterPro" id="IPR022755">
    <property type="entry name" value="Znf_C2H2_jaz"/>
</dbReference>
<dbReference type="Gene3D" id="3.30.160.60">
    <property type="entry name" value="Classic Zinc Finger"/>
    <property type="match status" value="1"/>
</dbReference>
<evidence type="ECO:0000256" key="8">
    <source>
        <dbReference type="ARBA" id="ARBA00034126"/>
    </source>
</evidence>
<keyword evidence="5" id="KW-0677">Repeat</keyword>
<dbReference type="GO" id="GO:0005737">
    <property type="term" value="C:cytoplasm"/>
    <property type="evidence" value="ECO:0007669"/>
    <property type="project" value="UniProtKB-SubCell"/>
</dbReference>
<dbReference type="InterPro" id="IPR003604">
    <property type="entry name" value="Matrin/U1-like-C_Znf_C2H2"/>
</dbReference>
<dbReference type="SUPFAM" id="SSF57667">
    <property type="entry name" value="beta-beta-alpha zinc fingers"/>
    <property type="match status" value="2"/>
</dbReference>
<organism evidence="12">
    <name type="scientific">Enterobius vermicularis</name>
    <name type="common">Human pinworm</name>
    <dbReference type="NCBI Taxonomy" id="51028"/>
    <lineage>
        <taxon>Eukaryota</taxon>
        <taxon>Metazoa</taxon>
        <taxon>Ecdysozoa</taxon>
        <taxon>Nematoda</taxon>
        <taxon>Chromadorea</taxon>
        <taxon>Rhabditida</taxon>
        <taxon>Spirurina</taxon>
        <taxon>Oxyuridomorpha</taxon>
        <taxon>Oxyuroidea</taxon>
        <taxon>Oxyuridae</taxon>
        <taxon>Enterobius</taxon>
    </lineage>
</organism>
<dbReference type="WBParaSite" id="EVEC_0000449301-mRNA-1">
    <property type="protein sequence ID" value="EVEC_0000449301-mRNA-1"/>
    <property type="gene ID" value="EVEC_0000449301"/>
</dbReference>
<sequence>MSNFSFDPSSGLTCLSCRVVFANSLIQREHYKSDWHRYNLQRKSEQEKDAGSKFCELCNKQFQSKNAFENHTNSKKHRESEKRMKYTDINLVTVTNTFINPYLCDIEKITEYRNQILRSRGQMTAIPNTNCLFCTTSSTTIEKNLEHMSVSHGFFLPDAEYCVDVEGMLHYLGMKVGSGNMCLLCNEKRRRFYSVDACQKHMRDKGHCRVAHEASDMLEYEEFYDYSPMYNDENEDEKPIIIEDFSLILPSGAQIGHRSLKRYYKQHLRAENSPALMKRSGDITNKIIKQYKALGWTGITAKDLRFMRNLDAKRWMKLGVQSNKLFISHGRADQ</sequence>
<evidence type="ECO:0000256" key="4">
    <source>
        <dbReference type="ARBA" id="ARBA00022723"/>
    </source>
</evidence>
<dbReference type="AlphaFoldDB" id="A0A158QAA0"/>
<reference evidence="12" key="1">
    <citation type="submission" date="2016-04" db="UniProtKB">
        <authorList>
            <consortium name="WormBaseParasite"/>
        </authorList>
    </citation>
    <scope>IDENTIFICATION</scope>
</reference>
<evidence type="ECO:0000256" key="2">
    <source>
        <dbReference type="ARBA" id="ARBA00022490"/>
    </source>
</evidence>
<evidence type="ECO:0000256" key="6">
    <source>
        <dbReference type="ARBA" id="ARBA00022771"/>
    </source>
</evidence>
<dbReference type="Pfam" id="PF12171">
    <property type="entry name" value="zf-C2H2_jaz"/>
    <property type="match status" value="1"/>
</dbReference>
<name>A0A158QAA0_ENTVE</name>
<evidence type="ECO:0000313" key="12">
    <source>
        <dbReference type="WBParaSite" id="EVEC_0000449301-mRNA-1"/>
    </source>
</evidence>
<dbReference type="STRING" id="51028.A0A158QAA0"/>
<dbReference type="SMART" id="SM00355">
    <property type="entry name" value="ZnF_C2H2"/>
    <property type="match status" value="4"/>
</dbReference>
<dbReference type="InterPro" id="IPR041661">
    <property type="entry name" value="ZN622/Rei1/Reh1_Znf-C2H2"/>
</dbReference>
<dbReference type="Proteomes" id="UP000274131">
    <property type="component" value="Unassembled WGS sequence"/>
</dbReference>
<keyword evidence="4" id="KW-0479">Metal-binding</keyword>
<comment type="similarity">
    <text evidence="8">Belongs to the REI1 family.</text>
</comment>
<dbReference type="InterPro" id="IPR013087">
    <property type="entry name" value="Znf_C2H2_type"/>
</dbReference>
<keyword evidence="3" id="KW-0690">Ribosome biogenesis</keyword>
<dbReference type="PANTHER" id="PTHR13182">
    <property type="entry name" value="ZINC FINGER PROTEIN 622"/>
    <property type="match status" value="1"/>
</dbReference>
<proteinExistence type="inferred from homology"/>
<reference evidence="10 11" key="2">
    <citation type="submission" date="2018-10" db="EMBL/GenBank/DDBJ databases">
        <authorList>
            <consortium name="Pathogen Informatics"/>
        </authorList>
    </citation>
    <scope>NUCLEOTIDE SEQUENCE [LARGE SCALE GENOMIC DNA]</scope>
</reference>
<accession>A0A158QAA0</accession>
<evidence type="ECO:0000313" key="10">
    <source>
        <dbReference type="EMBL" id="VDD89450.1"/>
    </source>
</evidence>
<dbReference type="GO" id="GO:0030687">
    <property type="term" value="C:preribosome, large subunit precursor"/>
    <property type="evidence" value="ECO:0007669"/>
    <property type="project" value="TreeGrafter"/>
</dbReference>
<dbReference type="SMART" id="SM00451">
    <property type="entry name" value="ZnF_U1"/>
    <property type="match status" value="2"/>
</dbReference>
<dbReference type="PANTHER" id="PTHR13182:SF8">
    <property type="entry name" value="CYTOPLASMIC 60S SUBUNIT BIOGENESIS FACTOR ZNF622"/>
    <property type="match status" value="1"/>
</dbReference>
<evidence type="ECO:0000256" key="7">
    <source>
        <dbReference type="ARBA" id="ARBA00022833"/>
    </source>
</evidence>
<dbReference type="PROSITE" id="PS00028">
    <property type="entry name" value="ZINC_FINGER_C2H2_1"/>
    <property type="match status" value="1"/>
</dbReference>
<gene>
    <name evidence="10" type="ORF">EVEC_LOCUS4201</name>
</gene>
<dbReference type="GO" id="GO:0042273">
    <property type="term" value="P:ribosomal large subunit biogenesis"/>
    <property type="evidence" value="ECO:0007669"/>
    <property type="project" value="TreeGrafter"/>
</dbReference>
<keyword evidence="6" id="KW-0863">Zinc-finger</keyword>
<evidence type="ECO:0000313" key="11">
    <source>
        <dbReference type="Proteomes" id="UP000274131"/>
    </source>
</evidence>
<protein>
    <submittedName>
        <fullName evidence="12">C2H2-type domain-containing protein</fullName>
    </submittedName>
</protein>
<dbReference type="GO" id="GO:0008270">
    <property type="term" value="F:zinc ion binding"/>
    <property type="evidence" value="ECO:0007669"/>
    <property type="project" value="UniProtKB-KW"/>
</dbReference>